<dbReference type="Pfam" id="PF08241">
    <property type="entry name" value="Methyltransf_11"/>
    <property type="match status" value="1"/>
</dbReference>
<proteinExistence type="predicted"/>
<dbReference type="GO" id="GO:0032259">
    <property type="term" value="P:methylation"/>
    <property type="evidence" value="ECO:0007669"/>
    <property type="project" value="UniProtKB-KW"/>
</dbReference>
<evidence type="ECO:0000313" key="2">
    <source>
        <dbReference type="EMBL" id="RAL24052.1"/>
    </source>
</evidence>
<protein>
    <submittedName>
        <fullName evidence="2">SAM-dependent methyltransferase</fullName>
    </submittedName>
</protein>
<feature type="domain" description="Methyltransferase type 11" evidence="1">
    <location>
        <begin position="38"/>
        <end position="132"/>
    </location>
</feature>
<dbReference type="InterPro" id="IPR013216">
    <property type="entry name" value="Methyltransf_11"/>
</dbReference>
<dbReference type="GO" id="GO:0008757">
    <property type="term" value="F:S-adenosylmethionine-dependent methyltransferase activity"/>
    <property type="evidence" value="ECO:0007669"/>
    <property type="project" value="InterPro"/>
</dbReference>
<name>A0A364K3W4_9BACL</name>
<comment type="caution">
    <text evidence="2">The sequence shown here is derived from an EMBL/GenBank/DDBJ whole genome shotgun (WGS) entry which is preliminary data.</text>
</comment>
<keyword evidence="2" id="KW-0808">Transferase</keyword>
<dbReference type="Proteomes" id="UP000251213">
    <property type="component" value="Unassembled WGS sequence"/>
</dbReference>
<dbReference type="Gene3D" id="3.40.50.150">
    <property type="entry name" value="Vaccinia Virus protein VP39"/>
    <property type="match status" value="1"/>
</dbReference>
<dbReference type="CDD" id="cd02440">
    <property type="entry name" value="AdoMet_MTases"/>
    <property type="match status" value="1"/>
</dbReference>
<dbReference type="InterPro" id="IPR029063">
    <property type="entry name" value="SAM-dependent_MTases_sf"/>
</dbReference>
<evidence type="ECO:0000313" key="3">
    <source>
        <dbReference type="Proteomes" id="UP000251213"/>
    </source>
</evidence>
<keyword evidence="3" id="KW-1185">Reference proteome</keyword>
<evidence type="ECO:0000259" key="1">
    <source>
        <dbReference type="Pfam" id="PF08241"/>
    </source>
</evidence>
<gene>
    <name evidence="2" type="ORF">DL897_10155</name>
</gene>
<dbReference type="EMBL" id="QJKK01000005">
    <property type="protein sequence ID" value="RAL24052.1"/>
    <property type="molecule type" value="Genomic_DNA"/>
</dbReference>
<dbReference type="AlphaFoldDB" id="A0A364K3W4"/>
<accession>A0A364K3W4</accession>
<reference evidence="2 3" key="2">
    <citation type="submission" date="2018-06" db="EMBL/GenBank/DDBJ databases">
        <authorList>
            <person name="Zhirakovskaya E."/>
        </authorList>
    </citation>
    <scope>NUCLEOTIDE SEQUENCE [LARGE SCALE GENOMIC DNA]</scope>
    <source>
        <strain evidence="2 3">FBKL4.011</strain>
    </source>
</reference>
<dbReference type="PANTHER" id="PTHR43861">
    <property type="entry name" value="TRANS-ACONITATE 2-METHYLTRANSFERASE-RELATED"/>
    <property type="match status" value="1"/>
</dbReference>
<dbReference type="OrthoDB" id="9791837at2"/>
<sequence length="261" mass="30363">MMIDFHTKNRFSYSSRNVDMNWIQFMQNLMTFTGKKIVDIGCGEGIYSKAFIELGAEKVVGVDFSKEMIAAAKTQNGDSKITYFLRDASATGLNDSCYDVVFSRAVIHHLEDMTPFLRESSRILETRGTIIIQDRTPEDCLLDASAEHLFGYLFEIFPRLRELEIKRRPNRDQVVKSLQEQGFHLVRIFPLWEVRKRYSNFQELSIDIFSRSGHSILHALTDQDLEDFVHYLKGKVLLHDPIIEKDRWTIWVGYKGDLPRS</sequence>
<reference evidence="2 3" key="1">
    <citation type="submission" date="2018-06" db="EMBL/GenBank/DDBJ databases">
        <title>Thermoflavimicrobium daqus sp. nov., a thermophilic microbe isolated from Moutai-flavour Daqu.</title>
        <authorList>
            <person name="Wang X."/>
            <person name="Zhou H."/>
        </authorList>
    </citation>
    <scope>NUCLEOTIDE SEQUENCE [LARGE SCALE GENOMIC DNA]</scope>
    <source>
        <strain evidence="2 3">FBKL4.011</strain>
    </source>
</reference>
<organism evidence="2 3">
    <name type="scientific">Thermoflavimicrobium daqui</name>
    <dbReference type="NCBI Taxonomy" id="2137476"/>
    <lineage>
        <taxon>Bacteria</taxon>
        <taxon>Bacillati</taxon>
        <taxon>Bacillota</taxon>
        <taxon>Bacilli</taxon>
        <taxon>Bacillales</taxon>
        <taxon>Thermoactinomycetaceae</taxon>
        <taxon>Thermoflavimicrobium</taxon>
    </lineage>
</organism>
<dbReference type="SUPFAM" id="SSF53335">
    <property type="entry name" value="S-adenosyl-L-methionine-dependent methyltransferases"/>
    <property type="match status" value="1"/>
</dbReference>
<keyword evidence="2" id="KW-0489">Methyltransferase</keyword>